<dbReference type="GO" id="GO:0006506">
    <property type="term" value="P:GPI anchor biosynthetic process"/>
    <property type="evidence" value="ECO:0007669"/>
    <property type="project" value="TreeGrafter"/>
</dbReference>
<dbReference type="EMBL" id="JACCBY010000002">
    <property type="protein sequence ID" value="NYD90138.1"/>
    <property type="molecule type" value="Genomic_DNA"/>
</dbReference>
<name>A0A7Y9K0R7_9SPHN</name>
<dbReference type="PANTHER" id="PTHR14859:SF15">
    <property type="entry name" value="ENDONUCLEASE_EXONUCLEASE_PHOSPHATASE DOMAIN-CONTAINING PROTEIN"/>
    <property type="match status" value="1"/>
</dbReference>
<dbReference type="Proteomes" id="UP000517753">
    <property type="component" value="Unassembled WGS sequence"/>
</dbReference>
<dbReference type="Pfam" id="PF03372">
    <property type="entry name" value="Exo_endo_phos"/>
    <property type="match status" value="1"/>
</dbReference>
<reference evidence="2 3" key="1">
    <citation type="submission" date="2020-08" db="EMBL/GenBank/DDBJ databases">
        <title>The Agave Microbiome: Exploring the role of microbial communities in plant adaptations to desert environments.</title>
        <authorList>
            <person name="Partida-Martinez L.P."/>
        </authorList>
    </citation>
    <scope>NUCLEOTIDE SEQUENCE [LARGE SCALE GENOMIC DNA]</scope>
    <source>
        <strain evidence="2 3">AS2.3</strain>
    </source>
</reference>
<evidence type="ECO:0000313" key="3">
    <source>
        <dbReference type="Proteomes" id="UP000517753"/>
    </source>
</evidence>
<keyword evidence="2" id="KW-0378">Hydrolase</keyword>
<accession>A0A7Y9K0R7</accession>
<evidence type="ECO:0000259" key="1">
    <source>
        <dbReference type="Pfam" id="PF03372"/>
    </source>
</evidence>
<sequence>MTYPVDPAAFDRRGGAGTNPVQGRFASAMVPRPLKVASYNIHKGVGLDRRRNPKRVLEVLREIDADIIALQEADRRFGTRESVLPTHLLDEHSDWKPVEFGMRALSMGWHGNVILVRKSAQVVERAPIHLPSLEPRGAVMADIDTHAGMIRVVGMHLDLSGLWRRRQAAAIMAHVDTATLRHPTVLMGDLNEWTAAAGCLRDFCRDYRMAATGPSFHARRPVGRLDRIMVSQDLVVADCGVHASAAARKTSDHLPIWATLAPA</sequence>
<dbReference type="GO" id="GO:0004519">
    <property type="term" value="F:endonuclease activity"/>
    <property type="evidence" value="ECO:0007669"/>
    <property type="project" value="UniProtKB-KW"/>
</dbReference>
<feature type="domain" description="Endonuclease/exonuclease/phosphatase" evidence="1">
    <location>
        <begin position="37"/>
        <end position="253"/>
    </location>
</feature>
<dbReference type="InterPro" id="IPR036691">
    <property type="entry name" value="Endo/exonu/phosph_ase_sf"/>
</dbReference>
<comment type="caution">
    <text evidence="2">The sequence shown here is derived from an EMBL/GenBank/DDBJ whole genome shotgun (WGS) entry which is preliminary data.</text>
</comment>
<organism evidence="2 3">
    <name type="scientific">Sphingomonas melonis</name>
    <dbReference type="NCBI Taxonomy" id="152682"/>
    <lineage>
        <taxon>Bacteria</taxon>
        <taxon>Pseudomonadati</taxon>
        <taxon>Pseudomonadota</taxon>
        <taxon>Alphaproteobacteria</taxon>
        <taxon>Sphingomonadales</taxon>
        <taxon>Sphingomonadaceae</taxon>
        <taxon>Sphingomonas</taxon>
    </lineage>
</organism>
<protein>
    <submittedName>
        <fullName evidence="2">Endonuclease/exonuclease/phosphatase family metal-dependent hydrolase</fullName>
    </submittedName>
</protein>
<dbReference type="SUPFAM" id="SSF56219">
    <property type="entry name" value="DNase I-like"/>
    <property type="match status" value="1"/>
</dbReference>
<keyword evidence="2" id="KW-0540">Nuclease</keyword>
<keyword evidence="2" id="KW-0255">Endonuclease</keyword>
<keyword evidence="3" id="KW-1185">Reference proteome</keyword>
<dbReference type="GO" id="GO:0016020">
    <property type="term" value="C:membrane"/>
    <property type="evidence" value="ECO:0007669"/>
    <property type="project" value="GOC"/>
</dbReference>
<dbReference type="GO" id="GO:0004527">
    <property type="term" value="F:exonuclease activity"/>
    <property type="evidence" value="ECO:0007669"/>
    <property type="project" value="UniProtKB-KW"/>
</dbReference>
<keyword evidence="2" id="KW-0269">Exonuclease</keyword>
<dbReference type="PANTHER" id="PTHR14859">
    <property type="entry name" value="CALCOFLUOR WHITE HYPERSENSITIVE PROTEIN PRECURSOR"/>
    <property type="match status" value="1"/>
</dbReference>
<evidence type="ECO:0000313" key="2">
    <source>
        <dbReference type="EMBL" id="NYD90138.1"/>
    </source>
</evidence>
<dbReference type="Gene3D" id="3.60.10.10">
    <property type="entry name" value="Endonuclease/exonuclease/phosphatase"/>
    <property type="match status" value="1"/>
</dbReference>
<gene>
    <name evidence="2" type="ORF">HD841_001918</name>
</gene>
<dbReference type="InterPro" id="IPR051916">
    <property type="entry name" value="GPI-anchor_lipid_remodeler"/>
</dbReference>
<proteinExistence type="predicted"/>
<dbReference type="InterPro" id="IPR005135">
    <property type="entry name" value="Endo/exonuclease/phosphatase"/>
</dbReference>
<dbReference type="AlphaFoldDB" id="A0A7Y9K0R7"/>